<evidence type="ECO:0000256" key="1">
    <source>
        <dbReference type="SAM" id="MobiDB-lite"/>
    </source>
</evidence>
<evidence type="ECO:0000313" key="3">
    <source>
        <dbReference type="Proteomes" id="UP000182427"/>
    </source>
</evidence>
<dbReference type="Proteomes" id="UP000182427">
    <property type="component" value="Chromosome I"/>
</dbReference>
<keyword evidence="3" id="KW-1185">Reference proteome</keyword>
<proteinExistence type="predicted"/>
<dbReference type="AlphaFoldDB" id="A0A1G7PMZ4"/>
<gene>
    <name evidence="2" type="ORF">SAMN05444167_3568</name>
</gene>
<feature type="region of interest" description="Disordered" evidence="1">
    <location>
        <begin position="588"/>
        <end position="629"/>
    </location>
</feature>
<dbReference type="RefSeq" id="WP_083346339.1">
    <property type="nucleotide sequence ID" value="NZ_LT629690.1"/>
</dbReference>
<name>A0A1G7PMZ4_9BACT</name>
<evidence type="ECO:0000313" key="2">
    <source>
        <dbReference type="EMBL" id="SDF87651.1"/>
    </source>
</evidence>
<reference evidence="2 3" key="1">
    <citation type="submission" date="2016-10" db="EMBL/GenBank/DDBJ databases">
        <authorList>
            <person name="de Groot N.N."/>
        </authorList>
    </citation>
    <scope>NUCLEOTIDE SEQUENCE [LARGE SCALE GENOMIC DNA]</scope>
    <source>
        <strain evidence="2 3">GAS232</strain>
    </source>
</reference>
<feature type="compositionally biased region" description="Low complexity" evidence="1">
    <location>
        <begin position="601"/>
        <end position="620"/>
    </location>
</feature>
<sequence>MSHRHVHAGLRGLMSRVISTLNPESKHRGWLSILLIAMLPSVAAAQSLQITYGAKGIQTLSFNGQTLADVGANPSDSFHIWHMKATDLAGNTSTDSQSGWGESNNGTSWDASSNTETYYYNWGSIATRFVQKGNQLDMIVTETNNASSGLIFDGAEIYPLVLHFPQDPKNFNGYTQYAITTTGPGVSVADFGSGVVSAVLPDESQPMYTGWKQAGANAYSPLMTSTAPDGLATFLPHNDRPVKPGTSFTYTVSLRFAAASTTPNAADAYASFAQTYPSQMTWADHRLIGTAYLASSPQGSSDKTQPGGFPTNPRRYFNDASVDVTTSVGLQAFQNRMLAVAQANVVNTRAMNGQGVITWDLEGEQYPQGTSYVCSPDQVATVAPEMESTVLDPQSPYQGQRLDDAYFGIMTGAGLRVGVCLRPQVFTLSGNGQASQNFLTSNDQIIANLEKKAAYANSRWGVTMFYVDSTVDTNGGTLDPAIFQKLITDYPSFLFIPEESTPRYYAYTAPFYSFIFHTDIGTDASVYNYYPKAFGVNLVNDVSPATLNSYLPALTQQVSKGDILMGLADYWQDNDPILASIYASAGVSAPPVTTPPPVVAPPVSNDPPDTSSDVPPTTTTPKHHRRSRS</sequence>
<accession>A0A1G7PMZ4</accession>
<protein>
    <submittedName>
        <fullName evidence="2">Uncharacterized protein</fullName>
    </submittedName>
</protein>
<organism evidence="2 3">
    <name type="scientific">Terriglobus roseus</name>
    <dbReference type="NCBI Taxonomy" id="392734"/>
    <lineage>
        <taxon>Bacteria</taxon>
        <taxon>Pseudomonadati</taxon>
        <taxon>Acidobacteriota</taxon>
        <taxon>Terriglobia</taxon>
        <taxon>Terriglobales</taxon>
        <taxon>Acidobacteriaceae</taxon>
        <taxon>Terriglobus</taxon>
    </lineage>
</organism>
<dbReference type="EMBL" id="LT629690">
    <property type="protein sequence ID" value="SDF87651.1"/>
    <property type="molecule type" value="Genomic_DNA"/>
</dbReference>
<dbReference type="OrthoDB" id="100814at2"/>